<sequence>MLAESVTADALRHAMGHFATGVTVITSLDPSGAPAGTTANAVTSLSLDPPLILVCFARDSLTLGHVREHGAFAVNVLGAHHREASSAFARRGAADAWQTVEHRPGHTGSPRVHDAIAVLDCTVEHRLPGGDHEIVIGRVVDVETAGGAPLLYWRGAYAGLETT</sequence>
<dbReference type="SUPFAM" id="SSF50475">
    <property type="entry name" value="FMN-binding split barrel"/>
    <property type="match status" value="1"/>
</dbReference>
<evidence type="ECO:0000313" key="4">
    <source>
        <dbReference type="Proteomes" id="UP001058860"/>
    </source>
</evidence>
<evidence type="ECO:0000313" key="3">
    <source>
        <dbReference type="EMBL" id="UUY05406.1"/>
    </source>
</evidence>
<accession>A0ABY5PL84</accession>
<dbReference type="PANTHER" id="PTHR30466:SF1">
    <property type="entry name" value="FMN REDUCTASE (NADH) RUTF"/>
    <property type="match status" value="1"/>
</dbReference>
<evidence type="ECO:0000256" key="1">
    <source>
        <dbReference type="ARBA" id="ARBA00023002"/>
    </source>
</evidence>
<dbReference type="Proteomes" id="UP001058860">
    <property type="component" value="Chromosome"/>
</dbReference>
<proteinExistence type="predicted"/>
<dbReference type="PANTHER" id="PTHR30466">
    <property type="entry name" value="FLAVIN REDUCTASE"/>
    <property type="match status" value="1"/>
</dbReference>
<reference evidence="4" key="1">
    <citation type="submission" date="2021-11" db="EMBL/GenBank/DDBJ databases">
        <title>Cultivation dependent microbiological survey of springs from the worlds oldest radium mine currently devoted to the extraction of radon-saturated water.</title>
        <authorList>
            <person name="Kapinusova G."/>
            <person name="Smrhova T."/>
            <person name="Strejcek M."/>
            <person name="Suman J."/>
            <person name="Jani K."/>
            <person name="Pajer P."/>
            <person name="Uhlik O."/>
        </authorList>
    </citation>
    <scope>NUCLEOTIDE SEQUENCE [LARGE SCALE GENOMIC DNA]</scope>
    <source>
        <strain evidence="4">J379</strain>
    </source>
</reference>
<feature type="domain" description="Flavin reductase like" evidence="2">
    <location>
        <begin position="15"/>
        <end position="159"/>
    </location>
</feature>
<dbReference type="Gene3D" id="2.30.110.10">
    <property type="entry name" value="Electron Transport, Fmn-binding Protein, Chain A"/>
    <property type="match status" value="1"/>
</dbReference>
<name>A0ABY5PL84_9ACTN</name>
<dbReference type="EMBL" id="CP088295">
    <property type="protein sequence ID" value="UUY05406.1"/>
    <property type="molecule type" value="Genomic_DNA"/>
</dbReference>
<protein>
    <submittedName>
        <fullName evidence="3">Flavin reductase family protein</fullName>
    </submittedName>
</protein>
<dbReference type="InterPro" id="IPR012349">
    <property type="entry name" value="Split_barrel_FMN-bd"/>
</dbReference>
<dbReference type="RefSeq" id="WP_353865866.1">
    <property type="nucleotide sequence ID" value="NZ_CP088295.1"/>
</dbReference>
<organism evidence="3 4">
    <name type="scientific">Svornostia abyssi</name>
    <dbReference type="NCBI Taxonomy" id="2898438"/>
    <lineage>
        <taxon>Bacteria</taxon>
        <taxon>Bacillati</taxon>
        <taxon>Actinomycetota</taxon>
        <taxon>Thermoleophilia</taxon>
        <taxon>Solirubrobacterales</taxon>
        <taxon>Baekduiaceae</taxon>
        <taxon>Svornostia</taxon>
    </lineage>
</organism>
<keyword evidence="1" id="KW-0560">Oxidoreductase</keyword>
<gene>
    <name evidence="3" type="ORF">LRS13_07750</name>
</gene>
<keyword evidence="4" id="KW-1185">Reference proteome</keyword>
<dbReference type="SMART" id="SM00903">
    <property type="entry name" value="Flavin_Reduct"/>
    <property type="match status" value="1"/>
</dbReference>
<evidence type="ECO:0000259" key="2">
    <source>
        <dbReference type="SMART" id="SM00903"/>
    </source>
</evidence>
<dbReference type="Pfam" id="PF01613">
    <property type="entry name" value="Flavin_Reduct"/>
    <property type="match status" value="1"/>
</dbReference>
<dbReference type="InterPro" id="IPR002563">
    <property type="entry name" value="Flavin_Rdtase-like_dom"/>
</dbReference>
<dbReference type="InterPro" id="IPR050268">
    <property type="entry name" value="NADH-dep_flavin_reductase"/>
</dbReference>